<sequence>MTNNRFQDIVFIMTMLLFTAVFVSDFSYAAASASDGGGFGNLDGVLGNIVSAMTGPTAKLIAIICVAAVGIGWMYGFIDLRKAAYCVLGIAIVFGAPALVNKLAGPTN</sequence>
<feature type="transmembrane region" description="Helical" evidence="2">
    <location>
        <begin position="83"/>
        <end position="100"/>
    </location>
</feature>
<dbReference type="InterPro" id="IPR007039">
    <property type="entry name" value="TrbC/VirB2"/>
</dbReference>
<dbReference type="RefSeq" id="WP_100130604.1">
    <property type="nucleotide sequence ID" value="NZ_CADDYJ010000005.1"/>
</dbReference>
<dbReference type="AlphaFoldDB" id="A0A2M6UVC7"/>
<reference evidence="3 4" key="1">
    <citation type="submission" date="2017-06" db="EMBL/GenBank/DDBJ databases">
        <title>Draft genome of Bartonella tribocorum C635.</title>
        <authorList>
            <person name="Hadjadj L."/>
            <person name="Jiyipong T."/>
            <person name="Diene S.M."/>
            <person name="Morand S."/>
            <person name="Rolain J.-M."/>
        </authorList>
    </citation>
    <scope>NUCLEOTIDE SEQUENCE [LARGE SCALE GENOMIC DNA]</scope>
    <source>
        <strain evidence="3 4">C635</strain>
    </source>
</reference>
<evidence type="ECO:0000256" key="2">
    <source>
        <dbReference type="SAM" id="Phobius"/>
    </source>
</evidence>
<comment type="caution">
    <text evidence="3">The sequence shown here is derived from an EMBL/GenBank/DDBJ whole genome shotgun (WGS) entry which is preliminary data.</text>
</comment>
<dbReference type="Pfam" id="PF04956">
    <property type="entry name" value="TrbC"/>
    <property type="match status" value="1"/>
</dbReference>
<evidence type="ECO:0000313" key="3">
    <source>
        <dbReference type="EMBL" id="PIT70126.1"/>
    </source>
</evidence>
<dbReference type="GO" id="GO:0016020">
    <property type="term" value="C:membrane"/>
    <property type="evidence" value="ECO:0007669"/>
    <property type="project" value="UniProtKB-SubCell"/>
</dbReference>
<evidence type="ECO:0000313" key="4">
    <source>
        <dbReference type="Proteomes" id="UP000230791"/>
    </source>
</evidence>
<dbReference type="Proteomes" id="UP000230791">
    <property type="component" value="Unassembled WGS sequence"/>
</dbReference>
<proteinExistence type="predicted"/>
<organism evidence="3 4">
    <name type="scientific">Bartonella tribocorum</name>
    <dbReference type="NCBI Taxonomy" id="85701"/>
    <lineage>
        <taxon>Bacteria</taxon>
        <taxon>Pseudomonadati</taxon>
        <taxon>Pseudomonadota</taxon>
        <taxon>Alphaproteobacteria</taxon>
        <taxon>Hyphomicrobiales</taxon>
        <taxon>Bartonellaceae</taxon>
        <taxon>Bartonella</taxon>
    </lineage>
</organism>
<protein>
    <submittedName>
        <fullName evidence="3">Type IV secretion system protein VirB2</fullName>
    </submittedName>
</protein>
<keyword evidence="2" id="KW-0812">Transmembrane</keyword>
<feature type="transmembrane region" description="Helical" evidence="2">
    <location>
        <begin position="57"/>
        <end position="76"/>
    </location>
</feature>
<dbReference type="OrthoDB" id="7211121at2"/>
<keyword evidence="2" id="KW-0472">Membrane</keyword>
<dbReference type="EMBL" id="NJPP01000013">
    <property type="protein sequence ID" value="PIT70126.1"/>
    <property type="molecule type" value="Genomic_DNA"/>
</dbReference>
<gene>
    <name evidence="3" type="ORF">CEV08_04845</name>
</gene>
<keyword evidence="2" id="KW-1133">Transmembrane helix</keyword>
<comment type="subcellular location">
    <subcellularLocation>
        <location evidence="1">Membrane</location>
        <topology evidence="1">Multi-pass membrane protein</topology>
    </subcellularLocation>
</comment>
<accession>A0A2M6UVC7</accession>
<evidence type="ECO:0000256" key="1">
    <source>
        <dbReference type="ARBA" id="ARBA00004141"/>
    </source>
</evidence>
<name>A0A2M6UVC7_9HYPH</name>